<evidence type="ECO:0000256" key="2">
    <source>
        <dbReference type="ARBA" id="ARBA00022679"/>
    </source>
</evidence>
<feature type="domain" description="DTW" evidence="6">
    <location>
        <begin position="2"/>
        <end position="191"/>
    </location>
</feature>
<dbReference type="EC" id="2.5.1.25" evidence="1"/>
<dbReference type="GO" id="GO:0008033">
    <property type="term" value="P:tRNA processing"/>
    <property type="evidence" value="ECO:0007669"/>
    <property type="project" value="UniProtKB-KW"/>
</dbReference>
<dbReference type="InterPro" id="IPR005636">
    <property type="entry name" value="DTW"/>
</dbReference>
<dbReference type="EMBL" id="CP019650">
    <property type="protein sequence ID" value="AQQ67586.1"/>
    <property type="molecule type" value="Genomic_DNA"/>
</dbReference>
<gene>
    <name evidence="7" type="ORF">Mag101_07985</name>
</gene>
<accession>A0A1Q2M4K0</accession>
<dbReference type="PANTHER" id="PTHR21392:SF0">
    <property type="entry name" value="TRNA-URIDINE AMINOCARBOXYPROPYLTRANSFERASE 2"/>
    <property type="match status" value="1"/>
</dbReference>
<dbReference type="RefSeq" id="WP_077403195.1">
    <property type="nucleotide sequence ID" value="NZ_CP019650.1"/>
</dbReference>
<name>A0A1Q2M4K0_9GAMM</name>
<keyword evidence="8" id="KW-1185">Reference proteome</keyword>
<evidence type="ECO:0000256" key="4">
    <source>
        <dbReference type="ARBA" id="ARBA00022694"/>
    </source>
</evidence>
<dbReference type="KEGG" id="maga:Mag101_07985"/>
<keyword evidence="4" id="KW-0819">tRNA processing</keyword>
<dbReference type="PANTHER" id="PTHR21392">
    <property type="entry name" value="TRNA-URIDINE AMINOCARBOXYPROPYLTRANSFERASE 2"/>
    <property type="match status" value="1"/>
</dbReference>
<dbReference type="Proteomes" id="UP000188219">
    <property type="component" value="Chromosome"/>
</dbReference>
<dbReference type="STRING" id="260552.Mag101_07985"/>
<evidence type="ECO:0000313" key="7">
    <source>
        <dbReference type="EMBL" id="AQQ67586.1"/>
    </source>
</evidence>
<dbReference type="InterPro" id="IPR039262">
    <property type="entry name" value="DTWD2/TAPT"/>
</dbReference>
<reference evidence="7" key="1">
    <citation type="submission" date="2017-02" db="EMBL/GenBank/DDBJ databases">
        <title>Genome of Microbulbifer agarilyticus GP101.</title>
        <authorList>
            <person name="Jung J."/>
            <person name="Bae S.S."/>
            <person name="Baek K."/>
        </authorList>
    </citation>
    <scope>NUCLEOTIDE SEQUENCE [LARGE SCALE GENOMIC DNA]</scope>
    <source>
        <strain evidence="7">GP101</strain>
    </source>
</reference>
<evidence type="ECO:0000256" key="3">
    <source>
        <dbReference type="ARBA" id="ARBA00022691"/>
    </source>
</evidence>
<dbReference type="AlphaFoldDB" id="A0A1Q2M4K0"/>
<dbReference type="OrthoDB" id="268835at2"/>
<evidence type="ECO:0000256" key="5">
    <source>
        <dbReference type="ARBA" id="ARBA00034489"/>
    </source>
</evidence>
<protein>
    <recommendedName>
        <fullName evidence="1">tRNA-uridine aminocarboxypropyltransferase</fullName>
        <ecNumber evidence="1">2.5.1.25</ecNumber>
    </recommendedName>
</protein>
<evidence type="ECO:0000313" key="8">
    <source>
        <dbReference type="Proteomes" id="UP000188219"/>
    </source>
</evidence>
<keyword evidence="3" id="KW-0949">S-adenosyl-L-methionine</keyword>
<keyword evidence="2" id="KW-0808">Transferase</keyword>
<evidence type="ECO:0000256" key="1">
    <source>
        <dbReference type="ARBA" id="ARBA00012386"/>
    </source>
</evidence>
<evidence type="ECO:0000259" key="6">
    <source>
        <dbReference type="SMART" id="SM01144"/>
    </source>
</evidence>
<dbReference type="SMART" id="SM01144">
    <property type="entry name" value="DTW"/>
    <property type="match status" value="1"/>
</dbReference>
<comment type="similarity">
    <text evidence="5">Belongs to the TDD superfamily. DTWD2 family.</text>
</comment>
<dbReference type="Pfam" id="PF03942">
    <property type="entry name" value="DTW"/>
    <property type="match status" value="1"/>
</dbReference>
<proteinExistence type="inferred from homology"/>
<sequence>MPREICPTCQRPRNMCYCGALVRIPSRIKVLIIQHPQEQKHPFNTGRMAHLCLDNSELVVAETLSEESLKQLLKPHSALLYPSLSWLPPVAAIEPGSPQGEELEQLVVVDATWRKSKKMLHLQPLLQQLPRVSFSGDMSSNYQVRKSSMENSLSTIESIALAMQQLEPEGDFERILQPFNDMVSRQVANHR</sequence>
<dbReference type="GO" id="GO:0016432">
    <property type="term" value="F:tRNA-uridine aminocarboxypropyltransferase activity"/>
    <property type="evidence" value="ECO:0007669"/>
    <property type="project" value="UniProtKB-EC"/>
</dbReference>
<organism evidence="7 8">
    <name type="scientific">Microbulbifer agarilyticus</name>
    <dbReference type="NCBI Taxonomy" id="260552"/>
    <lineage>
        <taxon>Bacteria</taxon>
        <taxon>Pseudomonadati</taxon>
        <taxon>Pseudomonadota</taxon>
        <taxon>Gammaproteobacteria</taxon>
        <taxon>Cellvibrionales</taxon>
        <taxon>Microbulbiferaceae</taxon>
        <taxon>Microbulbifer</taxon>
    </lineage>
</organism>